<dbReference type="GeneID" id="78453908"/>
<sequence length="246" mass="29043">MKKLFLGLLISMFFISCSSMEKGSSLEQKYNITKASAKEWDKTIINVIEGEALIEDWYGDENPIMYLRKTGKMSEKDFQFLLSLEKKDVTEITDDEYDQFLGLVTKYNKKMPRKFFLENENIKDPKGLVDRMVRESFVRMQNPSNHIKDVVATEDEWNKIVAFSKQTDLNEKDTKQLRKLLNKFIKRDEFFSTEVWYNREVSARMIKIANINAKDNKTAIEKNNINAKALYIAYPEYFSKLDKWDN</sequence>
<accession>A0AAX1TT39</accession>
<reference evidence="2 3" key="1">
    <citation type="submission" date="2018-06" db="EMBL/GenBank/DDBJ databases">
        <authorList>
            <consortium name="Pathogen Informatics"/>
            <person name="Doyle S."/>
        </authorList>
    </citation>
    <scope>NUCLEOTIDE SEQUENCE [LARGE SCALE GENOMIC DNA]</scope>
    <source>
        <strain evidence="2 3">NCTC12112</strain>
    </source>
</reference>
<protein>
    <recommendedName>
        <fullName evidence="4">Lipoprotein</fullName>
    </recommendedName>
</protein>
<dbReference type="RefSeq" id="WP_005980733.1">
    <property type="nucleotide sequence ID" value="NZ_BAABXY010000001.1"/>
</dbReference>
<evidence type="ECO:0000313" key="2">
    <source>
        <dbReference type="EMBL" id="SQJ11260.1"/>
    </source>
</evidence>
<proteinExistence type="predicted"/>
<evidence type="ECO:0000256" key="1">
    <source>
        <dbReference type="SAM" id="SignalP"/>
    </source>
</evidence>
<keyword evidence="1" id="KW-0732">Signal</keyword>
<feature type="signal peptide" evidence="1">
    <location>
        <begin position="1"/>
        <end position="21"/>
    </location>
</feature>
<evidence type="ECO:0008006" key="4">
    <source>
        <dbReference type="Google" id="ProtNLM"/>
    </source>
</evidence>
<evidence type="ECO:0000313" key="3">
    <source>
        <dbReference type="Proteomes" id="UP000249008"/>
    </source>
</evidence>
<feature type="chain" id="PRO_5043298127" description="Lipoprotein" evidence="1">
    <location>
        <begin position="22"/>
        <end position="246"/>
    </location>
</feature>
<name>A0AAX1TT39_9FUSO</name>
<dbReference type="EMBL" id="LS483487">
    <property type="protein sequence ID" value="SQJ11260.1"/>
    <property type="molecule type" value="Genomic_DNA"/>
</dbReference>
<dbReference type="AlphaFoldDB" id="A0AAX1TT39"/>
<dbReference type="Proteomes" id="UP000249008">
    <property type="component" value="Chromosome 1"/>
</dbReference>
<gene>
    <name evidence="2" type="ORF">NCTC12112_02630</name>
</gene>
<dbReference type="KEGG" id="ful:C4N20_03735"/>
<organism evidence="2 3">
    <name type="scientific">Fusobacterium ulcerans</name>
    <dbReference type="NCBI Taxonomy" id="861"/>
    <lineage>
        <taxon>Bacteria</taxon>
        <taxon>Fusobacteriati</taxon>
        <taxon>Fusobacteriota</taxon>
        <taxon>Fusobacteriia</taxon>
        <taxon>Fusobacteriales</taxon>
        <taxon>Fusobacteriaceae</taxon>
        <taxon>Fusobacterium</taxon>
    </lineage>
</organism>
<dbReference type="PROSITE" id="PS51257">
    <property type="entry name" value="PROKAR_LIPOPROTEIN"/>
    <property type="match status" value="1"/>
</dbReference>